<dbReference type="AlphaFoldDB" id="A0A126T456"/>
<evidence type="ECO:0000313" key="2">
    <source>
        <dbReference type="Proteomes" id="UP000030512"/>
    </source>
</evidence>
<dbReference type="Proteomes" id="UP000030512">
    <property type="component" value="Chromosome"/>
</dbReference>
<evidence type="ECO:0000313" key="1">
    <source>
        <dbReference type="EMBL" id="AMK76863.1"/>
    </source>
</evidence>
<dbReference type="EMBL" id="CP014476">
    <property type="protein sequence ID" value="AMK76863.1"/>
    <property type="molecule type" value="Genomic_DNA"/>
</dbReference>
<dbReference type="STRING" id="1538553.JT25_010240"/>
<keyword evidence="2" id="KW-1185">Reference proteome</keyword>
<proteinExistence type="predicted"/>
<accession>A0A126T456</accession>
<organism evidence="1 2">
    <name type="scientific">Methylomonas denitrificans</name>
    <dbReference type="NCBI Taxonomy" id="1538553"/>
    <lineage>
        <taxon>Bacteria</taxon>
        <taxon>Pseudomonadati</taxon>
        <taxon>Pseudomonadota</taxon>
        <taxon>Gammaproteobacteria</taxon>
        <taxon>Methylococcales</taxon>
        <taxon>Methylococcaceae</taxon>
        <taxon>Methylomonas</taxon>
    </lineage>
</organism>
<sequence length="107" mass="12365">MTPIRAEKAPMSGESLFLPKDFFELPSRKKSAKITRPLMPAAPRFVLVTPFRPNKGSKHRLSHDLTPCRDALQVFSVSLRKSARRYGYRGLKIFTSLALRFQDFQRR</sequence>
<dbReference type="KEGG" id="mdn:JT25_010240"/>
<gene>
    <name evidence="1" type="ORF">JT25_010240</name>
</gene>
<protein>
    <submittedName>
        <fullName evidence="1">Uncharacterized protein</fullName>
    </submittedName>
</protein>
<reference evidence="1 2" key="1">
    <citation type="journal article" date="2015" name="Environ. Microbiol.">
        <title>Methane oxidation coupled to nitrate reduction under hypoxia by the Gammaproteobacterium Methylomonas denitrificans, sp. nov. type strain FJG1.</title>
        <authorList>
            <person name="Kits K.D."/>
            <person name="Klotz M.G."/>
            <person name="Stein L.Y."/>
        </authorList>
    </citation>
    <scope>NUCLEOTIDE SEQUENCE [LARGE SCALE GENOMIC DNA]</scope>
    <source>
        <strain evidence="1 2">FJG1</strain>
    </source>
</reference>
<name>A0A126T456_9GAMM</name>